<dbReference type="InterPro" id="IPR039420">
    <property type="entry name" value="WalR-like"/>
</dbReference>
<dbReference type="InterPro" id="IPR011006">
    <property type="entry name" value="CheY-like_superfamily"/>
</dbReference>
<keyword evidence="7" id="KW-0843">Virulence</keyword>
<organism evidence="18 19">
    <name type="scientific">Anthropogastromicrobium aceti</name>
    <dbReference type="NCBI Taxonomy" id="2981768"/>
    <lineage>
        <taxon>Bacteria</taxon>
        <taxon>Bacillati</taxon>
        <taxon>Bacillota</taxon>
        <taxon>Clostridia</taxon>
        <taxon>Lachnospirales</taxon>
        <taxon>Lachnospiraceae</taxon>
        <taxon>Anthropogastromicrobium</taxon>
    </lineage>
</organism>
<dbReference type="CDD" id="cd17574">
    <property type="entry name" value="REC_OmpR"/>
    <property type="match status" value="1"/>
</dbReference>
<comment type="subcellular location">
    <subcellularLocation>
        <location evidence="1">Cytoplasm</location>
    </subcellularLocation>
</comment>
<keyword evidence="3" id="KW-0963">Cytoplasm</keyword>
<proteinExistence type="predicted"/>
<evidence type="ECO:0000256" key="14">
    <source>
        <dbReference type="PROSITE-ProRule" id="PRU00169"/>
    </source>
</evidence>
<evidence type="ECO:0000256" key="6">
    <source>
        <dbReference type="ARBA" id="ARBA00023015"/>
    </source>
</evidence>
<keyword evidence="8 15" id="KW-0238">DNA-binding</keyword>
<keyword evidence="10" id="KW-0804">Transcription</keyword>
<dbReference type="InterPro" id="IPR001867">
    <property type="entry name" value="OmpR/PhoB-type_DNA-bd"/>
</dbReference>
<comment type="caution">
    <text evidence="18">The sequence shown here is derived from an EMBL/GenBank/DDBJ whole genome shotgun (WGS) entry which is preliminary data.</text>
</comment>
<keyword evidence="4 14" id="KW-0597">Phosphoprotein</keyword>
<dbReference type="FunFam" id="3.40.50.2300:FF:000001">
    <property type="entry name" value="DNA-binding response regulator PhoB"/>
    <property type="match status" value="1"/>
</dbReference>
<dbReference type="Proteomes" id="UP001198200">
    <property type="component" value="Unassembled WGS sequence"/>
</dbReference>
<keyword evidence="19" id="KW-1185">Reference proteome</keyword>
<dbReference type="Pfam" id="PF00486">
    <property type="entry name" value="Trans_reg_C"/>
    <property type="match status" value="1"/>
</dbReference>
<feature type="domain" description="Response regulatory" evidence="16">
    <location>
        <begin position="3"/>
        <end position="117"/>
    </location>
</feature>
<dbReference type="InterPro" id="IPR001789">
    <property type="entry name" value="Sig_transdc_resp-reg_receiver"/>
</dbReference>
<dbReference type="GO" id="GO:0032993">
    <property type="term" value="C:protein-DNA complex"/>
    <property type="evidence" value="ECO:0007669"/>
    <property type="project" value="TreeGrafter"/>
</dbReference>
<evidence type="ECO:0000256" key="4">
    <source>
        <dbReference type="ARBA" id="ARBA00022553"/>
    </source>
</evidence>
<dbReference type="RefSeq" id="WP_308731188.1">
    <property type="nucleotide sequence ID" value="NZ_JAJEQN010000006.1"/>
</dbReference>
<comment type="function">
    <text evidence="11">May play the central regulatory role in sporulation. It may be an element of the effector pathway responsible for the activation of sporulation genes in response to nutritional stress. Spo0A may act in concert with spo0H (a sigma factor) to control the expression of some genes that are critical to the sporulation process.</text>
</comment>
<feature type="modified residue" description="4-aspartylphosphate" evidence="14">
    <location>
        <position position="52"/>
    </location>
</feature>
<comment type="function">
    <text evidence="12">Member of the two-component regulatory system HssS/HssR involved in intracellular heme homeostasis and tempering of staphylococcal virulence. Phosphorylated HssR binds to a direct repeat sequence within hrtAB promoter and activates the expression of hrtAB, an efflux pump, in response to extracellular heme, hemin, hemoglobin or blood.</text>
</comment>
<feature type="domain" description="OmpR/PhoB-type" evidence="17">
    <location>
        <begin position="125"/>
        <end position="222"/>
    </location>
</feature>
<dbReference type="PROSITE" id="PS50110">
    <property type="entry name" value="RESPONSE_REGULATORY"/>
    <property type="match status" value="1"/>
</dbReference>
<keyword evidence="9" id="KW-0010">Activator</keyword>
<dbReference type="CDD" id="cd00383">
    <property type="entry name" value="trans_reg_C"/>
    <property type="match status" value="1"/>
</dbReference>
<evidence type="ECO:0000256" key="7">
    <source>
        <dbReference type="ARBA" id="ARBA00023026"/>
    </source>
</evidence>
<dbReference type="Pfam" id="PF00072">
    <property type="entry name" value="Response_reg"/>
    <property type="match status" value="1"/>
</dbReference>
<evidence type="ECO:0000256" key="3">
    <source>
        <dbReference type="ARBA" id="ARBA00022490"/>
    </source>
</evidence>
<evidence type="ECO:0000259" key="16">
    <source>
        <dbReference type="PROSITE" id="PS50110"/>
    </source>
</evidence>
<accession>A0AAE3E2Y6</accession>
<evidence type="ECO:0000313" key="19">
    <source>
        <dbReference type="Proteomes" id="UP001198200"/>
    </source>
</evidence>
<reference evidence="18 19" key="1">
    <citation type="submission" date="2021-10" db="EMBL/GenBank/DDBJ databases">
        <title>Anaerobic single-cell dispensing facilitates the cultivation of human gut bacteria.</title>
        <authorList>
            <person name="Afrizal A."/>
        </authorList>
    </citation>
    <scope>NUCLEOTIDE SEQUENCE [LARGE SCALE GENOMIC DNA]</scope>
    <source>
        <strain evidence="18 19">CLA-AA-H224</strain>
    </source>
</reference>
<gene>
    <name evidence="18" type="ORF">LKD48_03330</name>
</gene>
<evidence type="ECO:0000256" key="15">
    <source>
        <dbReference type="PROSITE-ProRule" id="PRU01091"/>
    </source>
</evidence>
<evidence type="ECO:0000256" key="8">
    <source>
        <dbReference type="ARBA" id="ARBA00023125"/>
    </source>
</evidence>
<evidence type="ECO:0000256" key="13">
    <source>
        <dbReference type="ARBA" id="ARBA00039976"/>
    </source>
</evidence>
<dbReference type="Gene3D" id="3.40.50.2300">
    <property type="match status" value="1"/>
</dbReference>
<evidence type="ECO:0000256" key="12">
    <source>
        <dbReference type="ARBA" id="ARBA00037471"/>
    </source>
</evidence>
<dbReference type="PANTHER" id="PTHR48111">
    <property type="entry name" value="REGULATOR OF RPOS"/>
    <property type="match status" value="1"/>
</dbReference>
<evidence type="ECO:0000259" key="17">
    <source>
        <dbReference type="PROSITE" id="PS51755"/>
    </source>
</evidence>
<dbReference type="SUPFAM" id="SSF52172">
    <property type="entry name" value="CheY-like"/>
    <property type="match status" value="1"/>
</dbReference>
<evidence type="ECO:0000256" key="1">
    <source>
        <dbReference type="ARBA" id="ARBA00004496"/>
    </source>
</evidence>
<dbReference type="PANTHER" id="PTHR48111:SF49">
    <property type="entry name" value="HEME RESPONSE REGULATOR HSSR"/>
    <property type="match status" value="1"/>
</dbReference>
<name>A0AAE3E2Y6_9FIRM</name>
<dbReference type="PROSITE" id="PS51755">
    <property type="entry name" value="OMPR_PHOB"/>
    <property type="match status" value="1"/>
</dbReference>
<dbReference type="SMART" id="SM00862">
    <property type="entry name" value="Trans_reg_C"/>
    <property type="match status" value="1"/>
</dbReference>
<sequence length="224" mass="25442">MFNILIVEDDKELSQLFQKVLEKNGYQVKCASDGMQALETLDTAYIDLIISDIMMPVMDGYELVSRLRAAGYQIPVLMITAKGTFDDMRQGFLSGSDDYMVKPVNVNEMVLRVGALLRRAQILSAHKIIIGSTEFDYDQMTVKMGSEIQVLPKKEFLILYKLAASPGRTFTKQQLMDDVWGVETEADPHTIEVHIGRIRERFKENSDFEIVTMRGIGYKVVKKS</sequence>
<evidence type="ECO:0000313" key="18">
    <source>
        <dbReference type="EMBL" id="MCC2220678.1"/>
    </source>
</evidence>
<dbReference type="GO" id="GO:0006355">
    <property type="term" value="P:regulation of DNA-templated transcription"/>
    <property type="evidence" value="ECO:0007669"/>
    <property type="project" value="InterPro"/>
</dbReference>
<keyword evidence="5" id="KW-0902">Two-component regulatory system</keyword>
<dbReference type="GO" id="GO:0005829">
    <property type="term" value="C:cytosol"/>
    <property type="evidence" value="ECO:0007669"/>
    <property type="project" value="TreeGrafter"/>
</dbReference>
<dbReference type="EMBL" id="JAJEQN010000006">
    <property type="protein sequence ID" value="MCC2220678.1"/>
    <property type="molecule type" value="Genomic_DNA"/>
</dbReference>
<keyword evidence="6" id="KW-0805">Transcription regulation</keyword>
<evidence type="ECO:0000256" key="2">
    <source>
        <dbReference type="ARBA" id="ARBA00018672"/>
    </source>
</evidence>
<evidence type="ECO:0000256" key="10">
    <source>
        <dbReference type="ARBA" id="ARBA00023163"/>
    </source>
</evidence>
<dbReference type="GO" id="GO:0000976">
    <property type="term" value="F:transcription cis-regulatory region binding"/>
    <property type="evidence" value="ECO:0007669"/>
    <property type="project" value="TreeGrafter"/>
</dbReference>
<protein>
    <recommendedName>
        <fullName evidence="13">Heme response regulator HssR</fullName>
    </recommendedName>
    <alternativeName>
        <fullName evidence="2">Stage 0 sporulation protein A homolog</fullName>
    </alternativeName>
</protein>
<dbReference type="GO" id="GO:0000156">
    <property type="term" value="F:phosphorelay response regulator activity"/>
    <property type="evidence" value="ECO:0007669"/>
    <property type="project" value="TreeGrafter"/>
</dbReference>
<dbReference type="SMART" id="SM00448">
    <property type="entry name" value="REC"/>
    <property type="match status" value="1"/>
</dbReference>
<dbReference type="InterPro" id="IPR036388">
    <property type="entry name" value="WH-like_DNA-bd_sf"/>
</dbReference>
<dbReference type="Gene3D" id="1.10.10.10">
    <property type="entry name" value="Winged helix-like DNA-binding domain superfamily/Winged helix DNA-binding domain"/>
    <property type="match status" value="1"/>
</dbReference>
<evidence type="ECO:0000256" key="5">
    <source>
        <dbReference type="ARBA" id="ARBA00023012"/>
    </source>
</evidence>
<feature type="DNA-binding region" description="OmpR/PhoB-type" evidence="15">
    <location>
        <begin position="125"/>
        <end position="222"/>
    </location>
</feature>
<dbReference type="AlphaFoldDB" id="A0AAE3E2Y6"/>
<evidence type="ECO:0000256" key="11">
    <source>
        <dbReference type="ARBA" id="ARBA00024867"/>
    </source>
</evidence>
<evidence type="ECO:0000256" key="9">
    <source>
        <dbReference type="ARBA" id="ARBA00023159"/>
    </source>
</evidence>